<sequence length="102" mass="11517">FPWNEKAYVRSVVSSSSLAPLSQSACTSCSLHKKKKKVAGPRDENKQGPLQEIINNRQAVADLFQNVRTLVERSCSRLQLEELPVAHSPPQNGHLHSRWITW</sequence>
<accession>A0A0C9RAG7</accession>
<protein>
    <submittedName>
        <fullName evidence="1">ORF c23467_g1_i6|g.66953 c23467_g1_i6|m.669 53 type:5prime_partial len:103 (+) protein</fullName>
    </submittedName>
</protein>
<evidence type="ECO:0000313" key="1">
    <source>
        <dbReference type="EMBL" id="JAG73563.1"/>
    </source>
</evidence>
<name>A0A0C9RAG7_9HYME</name>
<gene>
    <name evidence="1" type="ORF">g.66953</name>
</gene>
<dbReference type="AlphaFoldDB" id="A0A0C9RAG7"/>
<reference evidence="1" key="1">
    <citation type="submission" date="2015-01" db="EMBL/GenBank/DDBJ databases">
        <title>Transcriptome Assembly of Fopius arisanus.</title>
        <authorList>
            <person name="Geib S."/>
        </authorList>
    </citation>
    <scope>NUCLEOTIDE SEQUENCE</scope>
</reference>
<dbReference type="EMBL" id="GBYB01003796">
    <property type="protein sequence ID" value="JAG73563.1"/>
    <property type="molecule type" value="Transcribed_RNA"/>
</dbReference>
<feature type="non-terminal residue" evidence="1">
    <location>
        <position position="1"/>
    </location>
</feature>
<proteinExistence type="predicted"/>
<organism evidence="1">
    <name type="scientific">Fopius arisanus</name>
    <dbReference type="NCBI Taxonomy" id="64838"/>
    <lineage>
        <taxon>Eukaryota</taxon>
        <taxon>Metazoa</taxon>
        <taxon>Ecdysozoa</taxon>
        <taxon>Arthropoda</taxon>
        <taxon>Hexapoda</taxon>
        <taxon>Insecta</taxon>
        <taxon>Pterygota</taxon>
        <taxon>Neoptera</taxon>
        <taxon>Endopterygota</taxon>
        <taxon>Hymenoptera</taxon>
        <taxon>Apocrita</taxon>
        <taxon>Ichneumonoidea</taxon>
        <taxon>Braconidae</taxon>
        <taxon>Opiinae</taxon>
        <taxon>Fopius</taxon>
    </lineage>
</organism>